<dbReference type="AlphaFoldDB" id="A0A0S7YB36"/>
<feature type="transmembrane region" description="Helical" evidence="1">
    <location>
        <begin position="20"/>
        <end position="37"/>
    </location>
</feature>
<feature type="transmembrane region" description="Helical" evidence="1">
    <location>
        <begin position="172"/>
        <end position="195"/>
    </location>
</feature>
<keyword evidence="1" id="KW-0812">Transmembrane</keyword>
<evidence type="ECO:0000313" key="3">
    <source>
        <dbReference type="Proteomes" id="UP000051012"/>
    </source>
</evidence>
<dbReference type="Proteomes" id="UP000051012">
    <property type="component" value="Unassembled WGS sequence"/>
</dbReference>
<proteinExistence type="predicted"/>
<comment type="caution">
    <text evidence="2">The sequence shown here is derived from an EMBL/GenBank/DDBJ whole genome shotgun (WGS) entry which is preliminary data.</text>
</comment>
<protein>
    <submittedName>
        <fullName evidence="2">Uncharacterized protein</fullName>
    </submittedName>
</protein>
<gene>
    <name evidence="2" type="ORF">AMJ52_07985</name>
</gene>
<reference evidence="2 3" key="1">
    <citation type="journal article" date="2015" name="Microbiome">
        <title>Genomic resolution of linkages in carbon, nitrogen, and sulfur cycling among widespread estuary sediment bacteria.</title>
        <authorList>
            <person name="Baker B.J."/>
            <person name="Lazar C.S."/>
            <person name="Teske A.P."/>
            <person name="Dick G.J."/>
        </authorList>
    </citation>
    <scope>NUCLEOTIDE SEQUENCE [LARGE SCALE GENOMIC DNA]</scope>
    <source>
        <strain evidence="2">DG_78</strain>
    </source>
</reference>
<feature type="transmembrane region" description="Helical" evidence="1">
    <location>
        <begin position="91"/>
        <end position="113"/>
    </location>
</feature>
<keyword evidence="1" id="KW-0472">Membrane</keyword>
<keyword evidence="1" id="KW-1133">Transmembrane helix</keyword>
<feature type="transmembrane region" description="Helical" evidence="1">
    <location>
        <begin position="147"/>
        <end position="166"/>
    </location>
</feature>
<sequence length="207" mass="23317">MEQQIDLKQLERKVWTSFHADGLLDIFLGCIILMFALAPFLNRMGLGDFWSSAVFVPFWAAILALVVLLRKRVVIPRIGLVRFGQTRRKRLAKFNILIFIALSVSLILGIISLKDSITQAWVHNLRFIGVALVCFGLAGYFLGVIRLYIYGLLIALCIPIGEWLYLNAGIPYHGYPVTFGITAAIPIMTGVVLFLRLLMKNPRPQEV</sequence>
<feature type="transmembrane region" description="Helical" evidence="1">
    <location>
        <begin position="49"/>
        <end position="70"/>
    </location>
</feature>
<dbReference type="EMBL" id="LJNI01000111">
    <property type="protein sequence ID" value="KPJ71949.1"/>
    <property type="molecule type" value="Genomic_DNA"/>
</dbReference>
<evidence type="ECO:0000256" key="1">
    <source>
        <dbReference type="SAM" id="Phobius"/>
    </source>
</evidence>
<accession>A0A0S7YB36</accession>
<feature type="transmembrane region" description="Helical" evidence="1">
    <location>
        <begin position="125"/>
        <end position="142"/>
    </location>
</feature>
<name>A0A0S7YB36_UNCT6</name>
<evidence type="ECO:0000313" key="2">
    <source>
        <dbReference type="EMBL" id="KPJ71949.1"/>
    </source>
</evidence>
<organism evidence="2 3">
    <name type="scientific">candidate division TA06 bacterium DG_78</name>
    <dbReference type="NCBI Taxonomy" id="1703772"/>
    <lineage>
        <taxon>Bacteria</taxon>
        <taxon>Bacteria division TA06</taxon>
    </lineage>
</organism>